<dbReference type="AlphaFoldDB" id="A0AAD5V831"/>
<dbReference type="InterPro" id="IPR036028">
    <property type="entry name" value="SH3-like_dom_sf"/>
</dbReference>
<dbReference type="SMART" id="SM00326">
    <property type="entry name" value="SH3"/>
    <property type="match status" value="1"/>
</dbReference>
<keyword evidence="3" id="KW-1133">Transmembrane helix</keyword>
<keyword evidence="6" id="KW-1185">Reference proteome</keyword>
<name>A0AAD5V831_9APHY</name>
<feature type="region of interest" description="Disordered" evidence="2">
    <location>
        <begin position="402"/>
        <end position="486"/>
    </location>
</feature>
<organism evidence="5 6">
    <name type="scientific">Meripilus lineatus</name>
    <dbReference type="NCBI Taxonomy" id="2056292"/>
    <lineage>
        <taxon>Eukaryota</taxon>
        <taxon>Fungi</taxon>
        <taxon>Dikarya</taxon>
        <taxon>Basidiomycota</taxon>
        <taxon>Agaricomycotina</taxon>
        <taxon>Agaricomycetes</taxon>
        <taxon>Polyporales</taxon>
        <taxon>Meripilaceae</taxon>
        <taxon>Meripilus</taxon>
    </lineage>
</organism>
<feature type="compositionally biased region" description="Polar residues" evidence="2">
    <location>
        <begin position="450"/>
        <end position="470"/>
    </location>
</feature>
<feature type="region of interest" description="Disordered" evidence="2">
    <location>
        <begin position="48"/>
        <end position="191"/>
    </location>
</feature>
<dbReference type="InterPro" id="IPR001452">
    <property type="entry name" value="SH3_domain"/>
</dbReference>
<evidence type="ECO:0000256" key="1">
    <source>
        <dbReference type="ARBA" id="ARBA00022443"/>
    </source>
</evidence>
<dbReference type="Proteomes" id="UP001212997">
    <property type="component" value="Unassembled WGS sequence"/>
</dbReference>
<evidence type="ECO:0000256" key="3">
    <source>
        <dbReference type="SAM" id="Phobius"/>
    </source>
</evidence>
<keyword evidence="3" id="KW-0472">Membrane</keyword>
<feature type="compositionally biased region" description="Low complexity" evidence="2">
    <location>
        <begin position="129"/>
        <end position="139"/>
    </location>
</feature>
<feature type="region of interest" description="Disordered" evidence="2">
    <location>
        <begin position="207"/>
        <end position="253"/>
    </location>
</feature>
<feature type="domain" description="SH3" evidence="4">
    <location>
        <begin position="517"/>
        <end position="574"/>
    </location>
</feature>
<evidence type="ECO:0000313" key="6">
    <source>
        <dbReference type="Proteomes" id="UP001212997"/>
    </source>
</evidence>
<accession>A0AAD5V831</accession>
<proteinExistence type="predicted"/>
<comment type="caution">
    <text evidence="5">The sequence shown here is derived from an EMBL/GenBank/DDBJ whole genome shotgun (WGS) entry which is preliminary data.</text>
</comment>
<protein>
    <recommendedName>
        <fullName evidence="4">SH3 domain-containing protein</fullName>
    </recommendedName>
</protein>
<gene>
    <name evidence="5" type="ORF">NLI96_g2839</name>
</gene>
<feature type="compositionally biased region" description="Gly residues" evidence="2">
    <location>
        <begin position="232"/>
        <end position="242"/>
    </location>
</feature>
<keyword evidence="1" id="KW-0728">SH3 domain</keyword>
<dbReference type="EMBL" id="JANAWD010000067">
    <property type="protein sequence ID" value="KAJ3488433.1"/>
    <property type="molecule type" value="Genomic_DNA"/>
</dbReference>
<evidence type="ECO:0000313" key="5">
    <source>
        <dbReference type="EMBL" id="KAJ3488433.1"/>
    </source>
</evidence>
<feature type="compositionally biased region" description="Low complexity" evidence="2">
    <location>
        <begin position="51"/>
        <end position="83"/>
    </location>
</feature>
<sequence>MRGFNDVKMRRRPHPKGRIVERDLLGLPISLNLGIPLVDTLLAPLTGGQKTSSTTAPTATPTTPTPASTTPPSAPSNTPQAPADTPPNSPASTPTPTQDPASPPQTTASVLPSTGGGTSENPGGGSVPGGVSQPLPSGSAAASDVSPSPTNVTPNGNNALVSNPVAVPTSDPNASSVPFQSGEDVSHPPAVNVQSAFDPVNANDLSGSLAGAVTQPTGGSSSVVPGSRPGPGVDGGSGGGNDDSGSDTPGSGKHGLSKGAIVAIAIIAVLLGLIALFFLLRRSSISKRMARRRRWFRNAANFGRPVSSDDYFARNHTSWSSFGTNIDQGQTPHPSVPPDSSWPPEMIQRSLASGPFPFDVPFVPPVTVGPALPVSATSELAHTSERPVSQGSQYLIAPDTAVTTSNGSATGPLPSPISVRPFSPSESWQFPKPPKDDLKRQSQAIVAANKSRSSLNTVAKSTRSRASLPTTEEYVTAPEGDLDSQDPFADSSVDTHGTEFTGYSHVTDTSASDHFYEIEIIRRPFVPKLGDELGVSPGDQVRIRKRFHDGWACGERIKDGKTGVFPIDCLRLGDQPLPAFLAEKRISDYSSDPFTDRVVN</sequence>
<feature type="compositionally biased region" description="Gly residues" evidence="2">
    <location>
        <begin position="114"/>
        <end position="128"/>
    </location>
</feature>
<feature type="transmembrane region" description="Helical" evidence="3">
    <location>
        <begin position="259"/>
        <end position="280"/>
    </location>
</feature>
<dbReference type="SUPFAM" id="SSF50044">
    <property type="entry name" value="SH3-domain"/>
    <property type="match status" value="1"/>
</dbReference>
<feature type="compositionally biased region" description="Polar residues" evidence="2">
    <location>
        <begin position="98"/>
        <end position="111"/>
    </location>
</feature>
<feature type="compositionally biased region" description="Low complexity" evidence="2">
    <location>
        <begin position="218"/>
        <end position="231"/>
    </location>
</feature>
<evidence type="ECO:0000259" key="4">
    <source>
        <dbReference type="SMART" id="SM00326"/>
    </source>
</evidence>
<keyword evidence="3" id="KW-0812">Transmembrane</keyword>
<reference evidence="5" key="1">
    <citation type="submission" date="2022-07" db="EMBL/GenBank/DDBJ databases">
        <title>Genome Sequence of Physisporinus lineatus.</title>
        <authorList>
            <person name="Buettner E."/>
        </authorList>
    </citation>
    <scope>NUCLEOTIDE SEQUENCE</scope>
    <source>
        <strain evidence="5">VT162</strain>
    </source>
</reference>
<feature type="compositionally biased region" description="Polar residues" evidence="2">
    <location>
        <begin position="145"/>
        <end position="161"/>
    </location>
</feature>
<evidence type="ECO:0000256" key="2">
    <source>
        <dbReference type="SAM" id="MobiDB-lite"/>
    </source>
</evidence>
<feature type="compositionally biased region" description="Polar residues" evidence="2">
    <location>
        <begin position="170"/>
        <end position="179"/>
    </location>
</feature>
<dbReference type="Gene3D" id="2.30.30.40">
    <property type="entry name" value="SH3 Domains"/>
    <property type="match status" value="1"/>
</dbReference>